<keyword evidence="1" id="KW-0645">Protease</keyword>
<evidence type="ECO:0000256" key="1">
    <source>
        <dbReference type="ARBA" id="ARBA00022670"/>
    </source>
</evidence>
<keyword evidence="8" id="KW-1185">Reference proteome</keyword>
<sequence length="269" mass="29201">MLKFRSVAFLASVTLLGTACGPEAAPEEQKKMSWEEFQANVYQEPETGVFIYAGDQMAEDEAELRAAYEQMAGGDVGQTTGELCVYSSGGNDIKWTASQALNLTYCVSTKFGGNYSKVVSAMNTAASAWEGAAKVNFIHVSAQDSNCTSRNSNVVFDVSPVNVGGQYLARAFFPNSSRRSRNVLIDNSAFQAGAPGLDGILRHELGHTLGFRHEHTRPEAGACYEDNQWRALTSYDSSSVMHYPQCNGTNTWNLTLTTLDKQGAASLYP</sequence>
<evidence type="ECO:0000313" key="8">
    <source>
        <dbReference type="Proteomes" id="UP001611383"/>
    </source>
</evidence>
<feature type="chain" id="PRO_5045584501" evidence="5">
    <location>
        <begin position="25"/>
        <end position="269"/>
    </location>
</feature>
<dbReference type="CDD" id="cd04279">
    <property type="entry name" value="ZnMc_MMP_like_1"/>
    <property type="match status" value="1"/>
</dbReference>
<evidence type="ECO:0000313" key="7">
    <source>
        <dbReference type="EMBL" id="WNG43061.1"/>
    </source>
</evidence>
<dbReference type="InterPro" id="IPR006026">
    <property type="entry name" value="Peptidase_Metallo"/>
</dbReference>
<evidence type="ECO:0000256" key="2">
    <source>
        <dbReference type="ARBA" id="ARBA00022723"/>
    </source>
</evidence>
<reference evidence="7 8" key="1">
    <citation type="submission" date="2019-08" db="EMBL/GenBank/DDBJ databases">
        <title>Archangium and Cystobacter genomes.</title>
        <authorList>
            <person name="Chen I.-C.K."/>
            <person name="Wielgoss S."/>
        </authorList>
    </citation>
    <scope>NUCLEOTIDE SEQUENCE [LARGE SCALE GENOMIC DNA]</scope>
    <source>
        <strain evidence="7 8">Cbm 6</strain>
    </source>
</reference>
<keyword evidence="7" id="KW-0482">Metalloprotease</keyword>
<dbReference type="InterPro" id="IPR024079">
    <property type="entry name" value="MetalloPept_cat_dom_sf"/>
</dbReference>
<dbReference type="Proteomes" id="UP001611383">
    <property type="component" value="Chromosome"/>
</dbReference>
<dbReference type="GO" id="GO:0008237">
    <property type="term" value="F:metallopeptidase activity"/>
    <property type="evidence" value="ECO:0007669"/>
    <property type="project" value="UniProtKB-KW"/>
</dbReference>
<protein>
    <submittedName>
        <fullName evidence="7">Matrixin family metalloprotease</fullName>
    </submittedName>
</protein>
<dbReference type="Pfam" id="PF00413">
    <property type="entry name" value="Peptidase_M10"/>
    <property type="match status" value="1"/>
</dbReference>
<keyword evidence="5" id="KW-0732">Signal</keyword>
<keyword evidence="4" id="KW-0862">Zinc</keyword>
<keyword evidence="3" id="KW-0378">Hydrolase</keyword>
<evidence type="ECO:0000256" key="5">
    <source>
        <dbReference type="SAM" id="SignalP"/>
    </source>
</evidence>
<evidence type="ECO:0000256" key="4">
    <source>
        <dbReference type="ARBA" id="ARBA00022833"/>
    </source>
</evidence>
<evidence type="ECO:0000256" key="3">
    <source>
        <dbReference type="ARBA" id="ARBA00022801"/>
    </source>
</evidence>
<organism evidence="7 8">
    <name type="scientific">Archangium minus</name>
    <dbReference type="NCBI Taxonomy" id="83450"/>
    <lineage>
        <taxon>Bacteria</taxon>
        <taxon>Pseudomonadati</taxon>
        <taxon>Myxococcota</taxon>
        <taxon>Myxococcia</taxon>
        <taxon>Myxococcales</taxon>
        <taxon>Cystobacterineae</taxon>
        <taxon>Archangiaceae</taxon>
        <taxon>Archangium</taxon>
    </lineage>
</organism>
<proteinExistence type="predicted"/>
<dbReference type="RefSeq" id="WP_395813467.1">
    <property type="nucleotide sequence ID" value="NZ_CP043494.1"/>
</dbReference>
<dbReference type="SUPFAM" id="SSF55486">
    <property type="entry name" value="Metalloproteases ('zincins'), catalytic domain"/>
    <property type="match status" value="1"/>
</dbReference>
<dbReference type="InterPro" id="IPR001818">
    <property type="entry name" value="Pept_M10_metallopeptidase"/>
</dbReference>
<gene>
    <name evidence="7" type="ORF">F0U60_02350</name>
</gene>
<dbReference type="Gene3D" id="3.40.390.10">
    <property type="entry name" value="Collagenase (Catalytic Domain)"/>
    <property type="match status" value="1"/>
</dbReference>
<feature type="domain" description="Peptidase metallopeptidase" evidence="6">
    <location>
        <begin position="91"/>
        <end position="245"/>
    </location>
</feature>
<accession>A0ABY9WJY4</accession>
<feature type="signal peptide" evidence="5">
    <location>
        <begin position="1"/>
        <end position="24"/>
    </location>
</feature>
<keyword evidence="2" id="KW-0479">Metal-binding</keyword>
<name>A0ABY9WJY4_9BACT</name>
<dbReference type="SMART" id="SM00235">
    <property type="entry name" value="ZnMc"/>
    <property type="match status" value="1"/>
</dbReference>
<evidence type="ECO:0000259" key="6">
    <source>
        <dbReference type="SMART" id="SM00235"/>
    </source>
</evidence>
<dbReference type="EMBL" id="CP043494">
    <property type="protein sequence ID" value="WNG43061.1"/>
    <property type="molecule type" value="Genomic_DNA"/>
</dbReference>
<dbReference type="PROSITE" id="PS51257">
    <property type="entry name" value="PROKAR_LIPOPROTEIN"/>
    <property type="match status" value="1"/>
</dbReference>